<feature type="region of interest" description="Disordered" evidence="1">
    <location>
        <begin position="1"/>
        <end position="27"/>
    </location>
</feature>
<sequence>MSPDFREIVNGPMRGRRDRDGYITHRWDSPSGGGTAQYWLKGDTPPIGPIPPNIHREYRRGHRDGFAPGQFRGVRHGLHRGARAGHMQGWDDAWSRGMPQFEHRRGYGNAFPHAERYGYSDTYHLFDYWDDGDYDGELDGYGYY</sequence>
<dbReference type="Proteomes" id="UP000799424">
    <property type="component" value="Unassembled WGS sequence"/>
</dbReference>
<name>A0A6A6ZLW0_9PLEO</name>
<proteinExistence type="predicted"/>
<feature type="compositionally biased region" description="Basic and acidic residues" evidence="1">
    <location>
        <begin position="15"/>
        <end position="27"/>
    </location>
</feature>
<accession>A0A6A6ZLW0</accession>
<dbReference type="AlphaFoldDB" id="A0A6A6ZLW0"/>
<gene>
    <name evidence="2" type="ORF">CC86DRAFT_410486</name>
</gene>
<evidence type="ECO:0000256" key="1">
    <source>
        <dbReference type="SAM" id="MobiDB-lite"/>
    </source>
</evidence>
<keyword evidence="3" id="KW-1185">Reference proteome</keyword>
<organism evidence="2 3">
    <name type="scientific">Ophiobolus disseminans</name>
    <dbReference type="NCBI Taxonomy" id="1469910"/>
    <lineage>
        <taxon>Eukaryota</taxon>
        <taxon>Fungi</taxon>
        <taxon>Dikarya</taxon>
        <taxon>Ascomycota</taxon>
        <taxon>Pezizomycotina</taxon>
        <taxon>Dothideomycetes</taxon>
        <taxon>Pleosporomycetidae</taxon>
        <taxon>Pleosporales</taxon>
        <taxon>Pleosporineae</taxon>
        <taxon>Phaeosphaeriaceae</taxon>
        <taxon>Ophiobolus</taxon>
    </lineage>
</organism>
<reference evidence="2" key="1">
    <citation type="journal article" date="2020" name="Stud. Mycol.">
        <title>101 Dothideomycetes genomes: a test case for predicting lifestyles and emergence of pathogens.</title>
        <authorList>
            <person name="Haridas S."/>
            <person name="Albert R."/>
            <person name="Binder M."/>
            <person name="Bloem J."/>
            <person name="Labutti K."/>
            <person name="Salamov A."/>
            <person name="Andreopoulos B."/>
            <person name="Baker S."/>
            <person name="Barry K."/>
            <person name="Bills G."/>
            <person name="Bluhm B."/>
            <person name="Cannon C."/>
            <person name="Castanera R."/>
            <person name="Culley D."/>
            <person name="Daum C."/>
            <person name="Ezra D."/>
            <person name="Gonzalez J."/>
            <person name="Henrissat B."/>
            <person name="Kuo A."/>
            <person name="Liang C."/>
            <person name="Lipzen A."/>
            <person name="Lutzoni F."/>
            <person name="Magnuson J."/>
            <person name="Mondo S."/>
            <person name="Nolan M."/>
            <person name="Ohm R."/>
            <person name="Pangilinan J."/>
            <person name="Park H.-J."/>
            <person name="Ramirez L."/>
            <person name="Alfaro M."/>
            <person name="Sun H."/>
            <person name="Tritt A."/>
            <person name="Yoshinaga Y."/>
            <person name="Zwiers L.-H."/>
            <person name="Turgeon B."/>
            <person name="Goodwin S."/>
            <person name="Spatafora J."/>
            <person name="Crous P."/>
            <person name="Grigoriev I."/>
        </authorList>
    </citation>
    <scope>NUCLEOTIDE SEQUENCE</scope>
    <source>
        <strain evidence="2">CBS 113818</strain>
    </source>
</reference>
<dbReference type="EMBL" id="MU006235">
    <property type="protein sequence ID" value="KAF2822101.1"/>
    <property type="molecule type" value="Genomic_DNA"/>
</dbReference>
<evidence type="ECO:0000313" key="3">
    <source>
        <dbReference type="Proteomes" id="UP000799424"/>
    </source>
</evidence>
<protein>
    <submittedName>
        <fullName evidence="2">Uncharacterized protein</fullName>
    </submittedName>
</protein>
<evidence type="ECO:0000313" key="2">
    <source>
        <dbReference type="EMBL" id="KAF2822101.1"/>
    </source>
</evidence>